<sequence length="171" mass="18865">MAQQLHISLHTQDKHCHTQELPAPSTHPQHSGRPHLSAEEVDQREEDQRGEAGVDQRTHKVPPLPPGHQLLHIEKAVPVVEGQLERGGQREERLVGVLHQGVDQVIGLALGVQVAVQTDEFSEKGKKNWSGNFSGVVGSRAVLHQHVELVHNVVVEWQVMQGGEQCPNLPV</sequence>
<dbReference type="AlphaFoldDB" id="A0A5B7DDE8"/>
<reference evidence="2 3" key="1">
    <citation type="submission" date="2019-05" db="EMBL/GenBank/DDBJ databases">
        <title>Another draft genome of Portunus trituberculatus and its Hox gene families provides insights of decapod evolution.</title>
        <authorList>
            <person name="Jeong J.-H."/>
            <person name="Song I."/>
            <person name="Kim S."/>
            <person name="Choi T."/>
            <person name="Kim D."/>
            <person name="Ryu S."/>
            <person name="Kim W."/>
        </authorList>
    </citation>
    <scope>NUCLEOTIDE SEQUENCE [LARGE SCALE GENOMIC DNA]</scope>
    <source>
        <tissue evidence="2">Muscle</tissue>
    </source>
</reference>
<keyword evidence="3" id="KW-1185">Reference proteome</keyword>
<comment type="caution">
    <text evidence="2">The sequence shown here is derived from an EMBL/GenBank/DDBJ whole genome shotgun (WGS) entry which is preliminary data.</text>
</comment>
<proteinExistence type="predicted"/>
<gene>
    <name evidence="2" type="ORF">E2C01_012170</name>
</gene>
<dbReference type="Proteomes" id="UP000324222">
    <property type="component" value="Unassembled WGS sequence"/>
</dbReference>
<organism evidence="2 3">
    <name type="scientific">Portunus trituberculatus</name>
    <name type="common">Swimming crab</name>
    <name type="synonym">Neptunus trituberculatus</name>
    <dbReference type="NCBI Taxonomy" id="210409"/>
    <lineage>
        <taxon>Eukaryota</taxon>
        <taxon>Metazoa</taxon>
        <taxon>Ecdysozoa</taxon>
        <taxon>Arthropoda</taxon>
        <taxon>Crustacea</taxon>
        <taxon>Multicrustacea</taxon>
        <taxon>Malacostraca</taxon>
        <taxon>Eumalacostraca</taxon>
        <taxon>Eucarida</taxon>
        <taxon>Decapoda</taxon>
        <taxon>Pleocyemata</taxon>
        <taxon>Brachyura</taxon>
        <taxon>Eubrachyura</taxon>
        <taxon>Portunoidea</taxon>
        <taxon>Portunidae</taxon>
        <taxon>Portuninae</taxon>
        <taxon>Portunus</taxon>
    </lineage>
</organism>
<name>A0A5B7DDE8_PORTR</name>
<evidence type="ECO:0000256" key="1">
    <source>
        <dbReference type="SAM" id="MobiDB-lite"/>
    </source>
</evidence>
<protein>
    <submittedName>
        <fullName evidence="2">Uncharacterized protein</fullName>
    </submittedName>
</protein>
<feature type="region of interest" description="Disordered" evidence="1">
    <location>
        <begin position="1"/>
        <end position="69"/>
    </location>
</feature>
<dbReference type="EMBL" id="VSRR010000755">
    <property type="protein sequence ID" value="MPC19259.1"/>
    <property type="molecule type" value="Genomic_DNA"/>
</dbReference>
<evidence type="ECO:0000313" key="2">
    <source>
        <dbReference type="EMBL" id="MPC19259.1"/>
    </source>
</evidence>
<feature type="compositionally biased region" description="Basic and acidic residues" evidence="1">
    <location>
        <begin position="46"/>
        <end position="58"/>
    </location>
</feature>
<accession>A0A5B7DDE8</accession>
<evidence type="ECO:0000313" key="3">
    <source>
        <dbReference type="Proteomes" id="UP000324222"/>
    </source>
</evidence>
<feature type="compositionally biased region" description="Polar residues" evidence="1">
    <location>
        <begin position="1"/>
        <end position="10"/>
    </location>
</feature>